<accession>A0ACB9C0S9</accession>
<reference evidence="2" key="1">
    <citation type="journal article" date="2022" name="Mol. Ecol. Resour.">
        <title>The genomes of chicory, endive, great burdock and yacon provide insights into Asteraceae palaeo-polyploidization history and plant inulin production.</title>
        <authorList>
            <person name="Fan W."/>
            <person name="Wang S."/>
            <person name="Wang H."/>
            <person name="Wang A."/>
            <person name="Jiang F."/>
            <person name="Liu H."/>
            <person name="Zhao H."/>
            <person name="Xu D."/>
            <person name="Zhang Y."/>
        </authorList>
    </citation>
    <scope>NUCLEOTIDE SEQUENCE [LARGE SCALE GENOMIC DNA]</scope>
    <source>
        <strain evidence="2">cv. Niubang</strain>
    </source>
</reference>
<evidence type="ECO:0000313" key="1">
    <source>
        <dbReference type="EMBL" id="KAI3727867.1"/>
    </source>
</evidence>
<keyword evidence="2" id="KW-1185">Reference proteome</keyword>
<sequence>MLLFDGSIEEDELQVEETKIDKRFRPKNLSPTKTHSYATPFLPVFTKPLLYQRPNTEGAEAEIDAAVASPLIAITKTILKISIQRYMDNRPQLDEVLVERAREYLIAISYYEPESFSCLNEPEILNGENNIAVENKVETVVDELRSKLISIASYAPTMDCADNNCNGYGEV</sequence>
<evidence type="ECO:0000313" key="2">
    <source>
        <dbReference type="Proteomes" id="UP001055879"/>
    </source>
</evidence>
<organism evidence="1 2">
    <name type="scientific">Arctium lappa</name>
    <name type="common">Greater burdock</name>
    <name type="synonym">Lappa major</name>
    <dbReference type="NCBI Taxonomy" id="4217"/>
    <lineage>
        <taxon>Eukaryota</taxon>
        <taxon>Viridiplantae</taxon>
        <taxon>Streptophyta</taxon>
        <taxon>Embryophyta</taxon>
        <taxon>Tracheophyta</taxon>
        <taxon>Spermatophyta</taxon>
        <taxon>Magnoliopsida</taxon>
        <taxon>eudicotyledons</taxon>
        <taxon>Gunneridae</taxon>
        <taxon>Pentapetalae</taxon>
        <taxon>asterids</taxon>
        <taxon>campanulids</taxon>
        <taxon>Asterales</taxon>
        <taxon>Asteraceae</taxon>
        <taxon>Carduoideae</taxon>
        <taxon>Cardueae</taxon>
        <taxon>Arctiinae</taxon>
        <taxon>Arctium</taxon>
    </lineage>
</organism>
<dbReference type="EMBL" id="CM042051">
    <property type="protein sequence ID" value="KAI3727867.1"/>
    <property type="molecule type" value="Genomic_DNA"/>
</dbReference>
<protein>
    <submittedName>
        <fullName evidence="1">Uncharacterized protein</fullName>
    </submittedName>
</protein>
<proteinExistence type="predicted"/>
<name>A0ACB9C0S9_ARCLA</name>
<reference evidence="1 2" key="2">
    <citation type="journal article" date="2022" name="Mol. Ecol. Resour.">
        <title>The genomes of chicory, endive, great burdock and yacon provide insights into Asteraceae paleo-polyploidization history and plant inulin production.</title>
        <authorList>
            <person name="Fan W."/>
            <person name="Wang S."/>
            <person name="Wang H."/>
            <person name="Wang A."/>
            <person name="Jiang F."/>
            <person name="Liu H."/>
            <person name="Zhao H."/>
            <person name="Xu D."/>
            <person name="Zhang Y."/>
        </authorList>
    </citation>
    <scope>NUCLEOTIDE SEQUENCE [LARGE SCALE GENOMIC DNA]</scope>
    <source>
        <strain evidence="2">cv. Niubang</strain>
    </source>
</reference>
<gene>
    <name evidence="1" type="ORF">L6452_16487</name>
</gene>
<comment type="caution">
    <text evidence="1">The sequence shown here is derived from an EMBL/GenBank/DDBJ whole genome shotgun (WGS) entry which is preliminary data.</text>
</comment>
<dbReference type="Proteomes" id="UP001055879">
    <property type="component" value="Linkage Group LG05"/>
</dbReference>